<evidence type="ECO:0000313" key="3">
    <source>
        <dbReference type="Proteomes" id="UP000001056"/>
    </source>
</evidence>
<proteinExistence type="predicted"/>
<protein>
    <submittedName>
        <fullName evidence="2">Uncharacterized protein</fullName>
    </submittedName>
</protein>
<dbReference type="AlphaFoldDB" id="Q2HBN7"/>
<organism evidence="2 3">
    <name type="scientific">Chaetomium globosum (strain ATCC 6205 / CBS 148.51 / DSM 1962 / NBRC 6347 / NRRL 1970)</name>
    <name type="common">Soil fungus</name>
    <dbReference type="NCBI Taxonomy" id="306901"/>
    <lineage>
        <taxon>Eukaryota</taxon>
        <taxon>Fungi</taxon>
        <taxon>Dikarya</taxon>
        <taxon>Ascomycota</taxon>
        <taxon>Pezizomycotina</taxon>
        <taxon>Sordariomycetes</taxon>
        <taxon>Sordariomycetidae</taxon>
        <taxon>Sordariales</taxon>
        <taxon>Chaetomiaceae</taxon>
        <taxon>Chaetomium</taxon>
    </lineage>
</organism>
<dbReference type="Proteomes" id="UP000001056">
    <property type="component" value="Unassembled WGS sequence"/>
</dbReference>
<evidence type="ECO:0000313" key="2">
    <source>
        <dbReference type="EMBL" id="EAQ90432.1"/>
    </source>
</evidence>
<dbReference type="RefSeq" id="XP_001228883.1">
    <property type="nucleotide sequence ID" value="XM_001228882.1"/>
</dbReference>
<accession>Q2HBN7</accession>
<gene>
    <name evidence="2" type="ORF">CHGG_02367</name>
</gene>
<dbReference type="HOGENOM" id="CLU_2426811_0_0_1"/>
<name>Q2HBN7_CHAGB</name>
<dbReference type="EMBL" id="CH408030">
    <property type="protein sequence ID" value="EAQ90432.1"/>
    <property type="molecule type" value="Genomic_DNA"/>
</dbReference>
<sequence>MVDAEVQTGDAEVQTGDGDGDGDGARVGVDDGAQAEEDWVTSFENLRAWAEGNGDADDIADWEMVEEWPLGPPPVDEFGFELTNKTLSRRK</sequence>
<feature type="region of interest" description="Disordered" evidence="1">
    <location>
        <begin position="1"/>
        <end position="29"/>
    </location>
</feature>
<dbReference type="InParanoid" id="Q2HBN7"/>
<feature type="region of interest" description="Disordered" evidence="1">
    <location>
        <begin position="70"/>
        <end position="91"/>
    </location>
</feature>
<dbReference type="VEuPathDB" id="FungiDB:CHGG_02367"/>
<evidence type="ECO:0000256" key="1">
    <source>
        <dbReference type="SAM" id="MobiDB-lite"/>
    </source>
</evidence>
<dbReference type="GeneID" id="4388352"/>
<keyword evidence="3" id="KW-1185">Reference proteome</keyword>
<reference evidence="3" key="1">
    <citation type="journal article" date="2015" name="Genome Announc.">
        <title>Draft genome sequence of the cellulolytic fungus Chaetomium globosum.</title>
        <authorList>
            <person name="Cuomo C.A."/>
            <person name="Untereiner W.A."/>
            <person name="Ma L.-J."/>
            <person name="Grabherr M."/>
            <person name="Birren B.W."/>
        </authorList>
    </citation>
    <scope>NUCLEOTIDE SEQUENCE [LARGE SCALE GENOMIC DNA]</scope>
    <source>
        <strain evidence="3">ATCC 6205 / CBS 148.51 / DSM 1962 / NBRC 6347 / NRRL 1970</strain>
    </source>
</reference>